<accession>A0A816M7Y7</accession>
<feature type="region of interest" description="Disordered" evidence="1">
    <location>
        <begin position="293"/>
        <end position="368"/>
    </location>
</feature>
<feature type="compositionally biased region" description="Basic and acidic residues" evidence="1">
    <location>
        <begin position="1"/>
        <end position="12"/>
    </location>
</feature>
<feature type="compositionally biased region" description="Basic and acidic residues" evidence="1">
    <location>
        <begin position="339"/>
        <end position="368"/>
    </location>
</feature>
<dbReference type="AlphaFoldDB" id="A0A816M7Y7"/>
<dbReference type="Gramene" id="CDX85168">
    <property type="protein sequence ID" value="CDX85168"/>
    <property type="gene ID" value="GSBRNA2T00142763001"/>
</dbReference>
<protein>
    <submittedName>
        <fullName evidence="2">(rape) hypothetical protein</fullName>
    </submittedName>
</protein>
<proteinExistence type="predicted"/>
<feature type="compositionally biased region" description="Basic residues" evidence="1">
    <location>
        <begin position="147"/>
        <end position="159"/>
    </location>
</feature>
<dbReference type="Proteomes" id="UP001295469">
    <property type="component" value="Chromosome C07"/>
</dbReference>
<feature type="compositionally biased region" description="Polar residues" evidence="1">
    <location>
        <begin position="294"/>
        <end position="311"/>
    </location>
</feature>
<sequence length="368" mass="40833">MMRSEKTFKPEDCPGGDRSFSPKTEEKKTGGRLLKDEKPGGGTVHQRNLRPRKPVVVNCKDESSSGDGGPEGPPQTGGCSHEGLKPWIAEQLKKLSTEFKHHLGEMEKNIFRRLGGPEATINKSQKRKANEDNHGQSESQISGGKQTRSHIRWAKKKQNRRVLVQEGKNILIHFAPETATATKGDTPALFEREKFFENEYHKTRSPPFDENIADEGMRTPNVAEDCLQPEKSGIAVTALTVYSNVLLVQPQSYVSPPKSTPTRWYQDEEAVPVAWEERNPNLYNSVKTVHASHPASSTYPESEPNVASTGNKDVGEAVLVEENLGVPSPVVEGGAREPPLVEERKPCSPKKEEDEKYDSCKEDISNDS</sequence>
<evidence type="ECO:0000256" key="1">
    <source>
        <dbReference type="SAM" id="MobiDB-lite"/>
    </source>
</evidence>
<reference evidence="2" key="1">
    <citation type="submission" date="2021-01" db="EMBL/GenBank/DDBJ databases">
        <authorList>
            <consortium name="Genoscope - CEA"/>
            <person name="William W."/>
        </authorList>
    </citation>
    <scope>NUCLEOTIDE SEQUENCE</scope>
</reference>
<gene>
    <name evidence="2" type="ORF">DARMORV10_C07P12920.1</name>
</gene>
<dbReference type="EMBL" id="HG994371">
    <property type="protein sequence ID" value="CAF1964487.1"/>
    <property type="molecule type" value="Genomic_DNA"/>
</dbReference>
<organism evidence="2">
    <name type="scientific">Brassica napus</name>
    <name type="common">Rape</name>
    <dbReference type="NCBI Taxonomy" id="3708"/>
    <lineage>
        <taxon>Eukaryota</taxon>
        <taxon>Viridiplantae</taxon>
        <taxon>Streptophyta</taxon>
        <taxon>Embryophyta</taxon>
        <taxon>Tracheophyta</taxon>
        <taxon>Spermatophyta</taxon>
        <taxon>Magnoliopsida</taxon>
        <taxon>eudicotyledons</taxon>
        <taxon>Gunneridae</taxon>
        <taxon>Pentapetalae</taxon>
        <taxon>rosids</taxon>
        <taxon>malvids</taxon>
        <taxon>Brassicales</taxon>
        <taxon>Brassicaceae</taxon>
        <taxon>Brassiceae</taxon>
        <taxon>Brassica</taxon>
    </lineage>
</organism>
<evidence type="ECO:0000313" key="2">
    <source>
        <dbReference type="EMBL" id="CAF1964487.1"/>
    </source>
</evidence>
<feature type="compositionally biased region" description="Polar residues" evidence="1">
    <location>
        <begin position="136"/>
        <end position="146"/>
    </location>
</feature>
<feature type="compositionally biased region" description="Basic and acidic residues" evidence="1">
    <location>
        <begin position="23"/>
        <end position="39"/>
    </location>
</feature>
<name>A0A816M7Y7_BRANA</name>
<feature type="region of interest" description="Disordered" evidence="1">
    <location>
        <begin position="114"/>
        <end position="159"/>
    </location>
</feature>
<feature type="region of interest" description="Disordered" evidence="1">
    <location>
        <begin position="1"/>
        <end position="84"/>
    </location>
</feature>